<dbReference type="InterPro" id="IPR006860">
    <property type="entry name" value="FecR"/>
</dbReference>
<evidence type="ECO:0000259" key="2">
    <source>
        <dbReference type="Pfam" id="PF16344"/>
    </source>
</evidence>
<dbReference type="RefSeq" id="WP_265993686.1">
    <property type="nucleotide sequence ID" value="NZ_CP110973.1"/>
</dbReference>
<dbReference type="Pfam" id="PF16344">
    <property type="entry name" value="FecR_C"/>
    <property type="match status" value="1"/>
</dbReference>
<dbReference type="PANTHER" id="PTHR30273:SF2">
    <property type="entry name" value="PROTEIN FECR"/>
    <property type="match status" value="1"/>
</dbReference>
<evidence type="ECO:0000259" key="1">
    <source>
        <dbReference type="Pfam" id="PF04773"/>
    </source>
</evidence>
<proteinExistence type="predicted"/>
<dbReference type="PANTHER" id="PTHR30273">
    <property type="entry name" value="PERIPLASMIC SIGNAL SENSOR AND SIGMA FACTOR ACTIVATOR FECR-RELATED"/>
    <property type="match status" value="1"/>
</dbReference>
<protein>
    <submittedName>
        <fullName evidence="3">FecR family protein</fullName>
    </submittedName>
</protein>
<dbReference type="Proteomes" id="UP001597116">
    <property type="component" value="Unassembled WGS sequence"/>
</dbReference>
<sequence length="355" mass="39739">MEPFENRRELGGLFKKYVEGKATPEEKRFVEAYYDFFDQHAEVFDWPSGSGRRTKAGQNGLDQSEREALIWKGIQDQIQANRDAAVIPLWTRWWQTPYLKVAAAVLFILSGWLYYSYQNGRGDINGVSRTRPALQLVTNTEKGKKEVVLEDGTHVVLEPGGSLYYPKSFAKDQRVVYLNGNAFFDVAKNPAKPFLVHSRDIVTRVVGTSFTIHVGRKHLEVAVLTGKVMVGKASDKTMTNAHLLTPNQKVTYYTESSRFVTGLVNQPVIIKAATKTLSANVFKFGDAPLRDVITVLEAAYGIEITVRNEPLKSCPVTADLREQSLYTKLDIVCASLKAHYDIIGTRIIITGGECQ</sequence>
<dbReference type="InterPro" id="IPR012373">
    <property type="entry name" value="Ferrdict_sens_TM"/>
</dbReference>
<name>A0ABW3Q7X5_9BACT</name>
<dbReference type="Gene3D" id="3.55.50.30">
    <property type="match status" value="1"/>
</dbReference>
<comment type="caution">
    <text evidence="3">The sequence shown here is derived from an EMBL/GenBank/DDBJ whole genome shotgun (WGS) entry which is preliminary data.</text>
</comment>
<evidence type="ECO:0000313" key="4">
    <source>
        <dbReference type="Proteomes" id="UP001597116"/>
    </source>
</evidence>
<reference evidence="4" key="1">
    <citation type="journal article" date="2019" name="Int. J. Syst. Evol. Microbiol.">
        <title>The Global Catalogue of Microorganisms (GCM) 10K type strain sequencing project: providing services to taxonomists for standard genome sequencing and annotation.</title>
        <authorList>
            <consortium name="The Broad Institute Genomics Platform"/>
            <consortium name="The Broad Institute Genome Sequencing Center for Infectious Disease"/>
            <person name="Wu L."/>
            <person name="Ma J."/>
        </authorList>
    </citation>
    <scope>NUCLEOTIDE SEQUENCE [LARGE SCALE GENOMIC DNA]</scope>
    <source>
        <strain evidence="4">CCUG 55608</strain>
    </source>
</reference>
<feature type="domain" description="FecR protein" evidence="1">
    <location>
        <begin position="140"/>
        <end position="228"/>
    </location>
</feature>
<dbReference type="InterPro" id="IPR032508">
    <property type="entry name" value="FecR_C"/>
</dbReference>
<dbReference type="Pfam" id="PF04773">
    <property type="entry name" value="FecR"/>
    <property type="match status" value="1"/>
</dbReference>
<dbReference type="PIRSF" id="PIRSF018266">
    <property type="entry name" value="FecR"/>
    <property type="match status" value="1"/>
</dbReference>
<gene>
    <name evidence="3" type="ORF">ACFQ4C_21750</name>
</gene>
<organism evidence="3 4">
    <name type="scientific">Larkinella insperata</name>
    <dbReference type="NCBI Taxonomy" id="332158"/>
    <lineage>
        <taxon>Bacteria</taxon>
        <taxon>Pseudomonadati</taxon>
        <taxon>Bacteroidota</taxon>
        <taxon>Cytophagia</taxon>
        <taxon>Cytophagales</taxon>
        <taxon>Spirosomataceae</taxon>
        <taxon>Larkinella</taxon>
    </lineage>
</organism>
<evidence type="ECO:0000313" key="3">
    <source>
        <dbReference type="EMBL" id="MFD1143768.1"/>
    </source>
</evidence>
<accession>A0ABW3Q7X5</accession>
<dbReference type="EMBL" id="JBHTLP010000019">
    <property type="protein sequence ID" value="MFD1143768.1"/>
    <property type="molecule type" value="Genomic_DNA"/>
</dbReference>
<keyword evidence="4" id="KW-1185">Reference proteome</keyword>
<feature type="domain" description="Protein FecR C-terminal" evidence="2">
    <location>
        <begin position="282"/>
        <end position="349"/>
    </location>
</feature>
<dbReference type="Gene3D" id="2.60.120.1440">
    <property type="match status" value="1"/>
</dbReference>